<keyword evidence="4" id="KW-1185">Reference proteome</keyword>
<dbReference type="GO" id="GO:0045505">
    <property type="term" value="F:dynein intermediate chain binding"/>
    <property type="evidence" value="ECO:0007669"/>
    <property type="project" value="InterPro"/>
</dbReference>
<dbReference type="GO" id="GO:0007018">
    <property type="term" value="P:microtubule-based movement"/>
    <property type="evidence" value="ECO:0007669"/>
    <property type="project" value="InterPro"/>
</dbReference>
<dbReference type="Proteomes" id="UP000748531">
    <property type="component" value="Unassembled WGS sequence"/>
</dbReference>
<dbReference type="Pfam" id="PF12777">
    <property type="entry name" value="MT"/>
    <property type="match status" value="1"/>
</dbReference>
<feature type="coiled-coil region" evidence="1">
    <location>
        <begin position="156"/>
        <end position="190"/>
    </location>
</feature>
<organism evidence="3 4">
    <name type="scientific">Paragonimus heterotremus</name>
    <dbReference type="NCBI Taxonomy" id="100268"/>
    <lineage>
        <taxon>Eukaryota</taxon>
        <taxon>Metazoa</taxon>
        <taxon>Spiralia</taxon>
        <taxon>Lophotrochozoa</taxon>
        <taxon>Platyhelminthes</taxon>
        <taxon>Trematoda</taxon>
        <taxon>Digenea</taxon>
        <taxon>Plagiorchiida</taxon>
        <taxon>Troglotremata</taxon>
        <taxon>Troglotrematidae</taxon>
        <taxon>Paragonimus</taxon>
    </lineage>
</organism>
<keyword evidence="1" id="KW-0175">Coiled coil</keyword>
<feature type="domain" description="Dynein heavy chain coiled coil stalk" evidence="2">
    <location>
        <begin position="212"/>
        <end position="345"/>
    </location>
</feature>
<feature type="non-terminal residue" evidence="3">
    <location>
        <position position="1"/>
    </location>
</feature>
<evidence type="ECO:0000259" key="2">
    <source>
        <dbReference type="Pfam" id="PF12777"/>
    </source>
</evidence>
<evidence type="ECO:0000313" key="4">
    <source>
        <dbReference type="Proteomes" id="UP000748531"/>
    </source>
</evidence>
<name>A0A8J4WD95_9TREM</name>
<dbReference type="GO" id="GO:0051959">
    <property type="term" value="F:dynein light intermediate chain binding"/>
    <property type="evidence" value="ECO:0007669"/>
    <property type="project" value="InterPro"/>
</dbReference>
<evidence type="ECO:0000313" key="3">
    <source>
        <dbReference type="EMBL" id="KAF5395078.1"/>
    </source>
</evidence>
<evidence type="ECO:0000256" key="1">
    <source>
        <dbReference type="SAM" id="Coils"/>
    </source>
</evidence>
<dbReference type="EMBL" id="LUCH01017339">
    <property type="protein sequence ID" value="KAF5395078.1"/>
    <property type="molecule type" value="Genomic_DNA"/>
</dbReference>
<dbReference type="InterPro" id="IPR024743">
    <property type="entry name" value="Dynein_HC_stalk"/>
</dbReference>
<reference evidence="3" key="1">
    <citation type="submission" date="2019-05" db="EMBL/GenBank/DDBJ databases">
        <title>Annotation for the trematode Paragonimus heterotremus.</title>
        <authorList>
            <person name="Choi Y.-J."/>
        </authorList>
    </citation>
    <scope>NUCLEOTIDE SEQUENCE</scope>
    <source>
        <strain evidence="3">LC</strain>
    </source>
</reference>
<gene>
    <name evidence="3" type="ORF">PHET_08146</name>
</gene>
<accession>A0A8J4WD95</accession>
<dbReference type="PANTHER" id="PTHR45703">
    <property type="entry name" value="DYNEIN HEAVY CHAIN"/>
    <property type="match status" value="1"/>
</dbReference>
<dbReference type="PANTHER" id="PTHR45703:SF36">
    <property type="entry name" value="DYNEIN HEAVY CHAIN, CYTOPLASMIC"/>
    <property type="match status" value="1"/>
</dbReference>
<comment type="caution">
    <text evidence="3">The sequence shown here is derived from an EMBL/GenBank/DDBJ whole genome shotgun (WGS) entry which is preliminary data.</text>
</comment>
<dbReference type="GO" id="GO:0030286">
    <property type="term" value="C:dynein complex"/>
    <property type="evidence" value="ECO:0007669"/>
    <property type="project" value="InterPro"/>
</dbReference>
<dbReference type="Gene3D" id="1.20.920.20">
    <property type="match status" value="1"/>
</dbReference>
<sequence length="668" mass="76756">TFAQDPSHFARWNFISRLTSVKPLTNICPGEIYVNPIESLKSLLSYWVSSYREPQMIKELNSLLYFFANAYMEITSRLDSVLRPLWLSADGRLNLLRIGVSIWLKLVNDHYGPHYQVELTANAQHGRELLESQLKKAANICDEERILHEKQQVYWLGQAEANLREANLVLEQSRLAVERAERRLKKLERPLKTKLKVNVSFLLIHQAGELYQSALRNLYGLSVETLDEIRSYPAPPEPVKLCVYTVCMLFNEEESWTNAKSMMVPVTFVSKVLNFHQNALTGYRYAELKRRLALPDMDLEKLSMVSLAAFELCKWLRALCRCGDAFDRLRQEMQQMSGSELHIAELEADLEEQRLAYESAQVGLEMASRHLDRVRRVTEAQSKAIELSPVTGHDPIANASSRMNEIEEVIQLPSATELLQSTSFELLAWISAQKFPMSLWLTPSDRNVTHTVQTMFLLNTVLQTHDELITRQPSVGQVNFVPLLFDPDELVIDMLLAFNESRALMDLSETYGNQLKERRLDEIPRRTDSILFTSCTSKEFRVKLRLAIETDSWILISLDDAQEIDEELITWLLDELTTVDRRARQNFRLLFITRNTTADKRAPDLCSWIRAFNPVPIDLSLTAFEMGGAVACAVLHTVPRNDSLTLLRQSRKEEAILSNNISRHKVRC</sequence>
<dbReference type="InterPro" id="IPR026983">
    <property type="entry name" value="DHC"/>
</dbReference>
<dbReference type="AlphaFoldDB" id="A0A8J4WD95"/>
<dbReference type="OrthoDB" id="6286585at2759"/>
<proteinExistence type="predicted"/>
<protein>
    <recommendedName>
        <fullName evidence="2">Dynein heavy chain coiled coil stalk domain-containing protein</fullName>
    </recommendedName>
</protein>